<feature type="compositionally biased region" description="Polar residues" evidence="8">
    <location>
        <begin position="1595"/>
        <end position="1622"/>
    </location>
</feature>
<dbReference type="InterPro" id="IPR042104">
    <property type="entry name" value="PKS_dehydratase_sf"/>
</dbReference>
<dbReference type="Pfam" id="PF20434">
    <property type="entry name" value="BD-FAE"/>
    <property type="match status" value="1"/>
</dbReference>
<dbReference type="Gene3D" id="3.10.129.110">
    <property type="entry name" value="Polyketide synthase dehydratase"/>
    <property type="match status" value="1"/>
</dbReference>
<evidence type="ECO:0000259" key="11">
    <source>
        <dbReference type="PROSITE" id="PS52019"/>
    </source>
</evidence>
<feature type="active site" description="Proton acceptor; for dehydratase activity" evidence="7">
    <location>
        <position position="1296"/>
    </location>
</feature>
<dbReference type="InterPro" id="IPR020841">
    <property type="entry name" value="PKS_Beta-ketoAc_synthase_dom"/>
</dbReference>
<dbReference type="Gene3D" id="3.30.70.3290">
    <property type="match status" value="1"/>
</dbReference>
<dbReference type="GO" id="GO:0008236">
    <property type="term" value="F:serine-type peptidase activity"/>
    <property type="evidence" value="ECO:0007669"/>
    <property type="project" value="InterPro"/>
</dbReference>
<sequence length="2575" mass="281871">MSSNLNTPSVAVFCPQSKAPQKDYLDELRSYICSHQHLKKLVQEVKELRSTWDDVARNNQGISELIQGPRYLQALSEWLTEGHSGPIANVMSGILSLPLLVIIQITQYFQFLELSGMSHSNCLSALGIGRGAGAQGYCAGLLPAFAVACAQDEADLVTITAKAIRIALAIGAYGELGDDEHVDGPTTIVMRLKRPGQGDEIIKGFTGAIRTLEAISELARGQGLLVQGMHLRGKVHNPENMGLAKELCDVCDRVENLQLPSSGQLHIQVNSNRNGKPLRNCNLTHEAVYTILASKCEWYAVLQDVAKCLRSPNTASLLHNFLLFGIGDPVPLAPFHQSHLNVTKTEIYRSIRQASISQYAFKDDSIAIIGAACRLPGANDLDELWDLISKGTSKCEEVRASRSTVQGSFRASQDPSNSKKTFFGNFIDDVEAFEHTFFKMNAKEAASMDPQQRILLELAYEAMDSSGSLRHHQRKSFDNVGCFVGASFTEYLENTSAHAATAYTATGTIRAFLCGKISYYFGWKGPSEVIDTACSSSLVAIHRACQAIKMGECPVALAGGINIITGIHNYIDLSKAGFLSTTGQCKPFDASADGYCRADGAGLVVLKRLRDALAEGNQVLSVITGVATNQGGLSPSITIPHSPSQIELYRRILTQSGMSPDYVTYVEAHGTGTQAGDPREIESIREVFGGSDRISDLHIGSLKGNIGHSETAAGVASLVKVLSMMKTRKIPPLACHKNLNSKIPPIAVDKMVLDKDISEWEAPIRVACVNSYGAAGSNAAIICCEGPSRADELHNSKPTDVPIFISAASKESLLAYCRKLEAYLDREVVDMRNLSFTLTERRQRHRFIWSKVACDVPELRAMLRNTSEKDITEHVSQPKSVVLAFGGQSKQVIGLDEQLYYSNPRLRQYIEKCDNEIVALGFPSILPHIFDQQPTANVVLLQTGTFAVQYSCARCWLDGGIKVDAVIGHSFGELTALVISGTLSLKDGIKIVASRASLIASKWGPERGTMIAVHCRRDVVAKLISTVGDDELEVACYNAETSQVVVGSSEAVTKAETLLNSSPEFKDVRYQRLDVSNGFHSKFTEPLLEELQAVANTVTLNLPEIPLEVCTREAPEISLGPQHFVQHTRKPVYFVDAVRRIEKRLGSCIWLEAGIDSPIISMVNRATADPQTHVFHGLSCTDKKGKSSNTLPSLLVNLWKESIEASFWPFLPPRENGPNQIWLPPYAFTKTRAWVENIDRVAEAQRNMSCGLISAGKPGTMVNPSLLVTPLNQSSEPNSFKVHISSNRFSRIVCGHAVRRRPLCPASMYMECATMALQNIQPTPDFSNRVRRFEDLRFEQPLGVDTNRDVCVTLKTTATPTTWKFVFSSSQKSGSPPTRATRHSHGIIKLEDPVRWEAYQRLVSNHLKELASKPGVETLMSTRAYGLFSQVVTYSDILRGISTIRMDGQQALAQIQVPEGYMGVDESTAVGLCDAVALDTFIQVVGLLINSSDNNTQGCCFIATGIENATLGNECNFLSTKSWTVYATYTMLKDQKAMGDVFILRQDHTIVGTILGVSFSNLSVDVLDNMLDGVNSPSLPKRSLRRVGHPCSPPRSISESSTRDSGYSSHTLASPSNGKNSEGSLRKLVAAYTGANADNILADTPLSDLGLDSLAAVELASDINADFGLDIPSADLIKMNLQGLSAALDVEVNSIPVTVTAVSQEVVKGIVSTSARDFDEQTRVRAIACELINEISGADFTEASETQTLREIGVDSLAVVQLRGDMESAFGLNLDDLHLDLKLGQVWELLGAQGSSLPENKLRLSEPTILGSAVTESANIPVHNDVGNRLQSTPKISLPACLGNPGGALYQSQLSLSSMADRCGYNNYWKTIARLEGEILVTYILEAYKELGIDLWKLPPGEELSTMMYLPRHEKLTRRFSHILQKHSIIELTERSSWVRTPKEWPQVSAQERVNKFISEFPGYQSEAELMAITGPKLAACLTGKADAVALLFSSRKSQAVLENFYFNSPMLATSTELLADVVKRTVSAASGRTVRIIEIGAGFGGTTKRLVEAVHHLDVDIEYTFTDIASTLVSRASRVFGQYEGTTMKFKTLNIEDKLPEEMRGSYDLVISTNCIHATRSKVDALCNIQKLLSADGFVILSEVVEIIDWYDIVYGLLEGWWLGIDETYPLQPLGTWLQYFTKAGLEATYSQGLTRDLNTQRLLIGSKRHGIISTDRPRSTNYSIETMVYKDIGGVKIHADVYLPRHPPPDPMAIALMIHGGGHITLSRKAIRVNQAEFLLDNGILPVSLDYRLCPEVKLREGPIADIRDAYIWSQNELPRAVVSAGIKLSTRIVVVGWSTGGHLAMTLGWGLKDADCDPPKAILSFYSPTDFESGEADVVFIVCTDLDVRRAEEYPERQMKMSQIIAALPKVPITNYSAQTGDMDSSDLGWVIPGDPRSELVLSLFKENNGLRLLLNGVADDGWKHQPHPNEIASISPVAQVRKGTYTIPTYMIHGTEDEIVPFHTAVNFVQALREYGIEGGLLAVPGARHIHDVGIKAGTDRWEAEVAPGYEFLFKKLADEDTLPTVPTEAV</sequence>
<dbReference type="PROSITE" id="PS00012">
    <property type="entry name" value="PHOSPHOPANTETHEINE"/>
    <property type="match status" value="2"/>
</dbReference>
<dbReference type="InterPro" id="IPR032088">
    <property type="entry name" value="SAT"/>
</dbReference>
<evidence type="ECO:0000256" key="1">
    <source>
        <dbReference type="ARBA" id="ARBA00004721"/>
    </source>
</evidence>
<dbReference type="Gene3D" id="3.40.47.10">
    <property type="match status" value="1"/>
</dbReference>
<dbReference type="Pfam" id="PF00326">
    <property type="entry name" value="Peptidase_S9"/>
    <property type="match status" value="1"/>
</dbReference>
<evidence type="ECO:0000259" key="9">
    <source>
        <dbReference type="PROSITE" id="PS50075"/>
    </source>
</evidence>
<dbReference type="PANTHER" id="PTHR43775">
    <property type="entry name" value="FATTY ACID SYNTHASE"/>
    <property type="match status" value="1"/>
</dbReference>
<dbReference type="InterPro" id="IPR029058">
    <property type="entry name" value="AB_hydrolase_fold"/>
</dbReference>
<dbReference type="SUPFAM" id="SSF53901">
    <property type="entry name" value="Thiolase-like"/>
    <property type="match status" value="1"/>
</dbReference>
<keyword evidence="4" id="KW-0489">Methyltransferase</keyword>
<dbReference type="Pfam" id="PF18558">
    <property type="entry name" value="HTH_51"/>
    <property type="match status" value="1"/>
</dbReference>
<dbReference type="InterPro" id="IPR018201">
    <property type="entry name" value="Ketoacyl_synth_AS"/>
</dbReference>
<dbReference type="Pfam" id="PF00109">
    <property type="entry name" value="ketoacyl-synt"/>
    <property type="match status" value="1"/>
</dbReference>
<dbReference type="PROSITE" id="PS50075">
    <property type="entry name" value="CARRIER"/>
    <property type="match status" value="2"/>
</dbReference>
<protein>
    <submittedName>
        <fullName evidence="12">Uncharacterized protein</fullName>
    </submittedName>
</protein>
<evidence type="ECO:0000256" key="3">
    <source>
        <dbReference type="ARBA" id="ARBA00022553"/>
    </source>
</evidence>
<dbReference type="Pfam" id="PF08242">
    <property type="entry name" value="Methyltransf_12"/>
    <property type="match status" value="1"/>
</dbReference>
<dbReference type="GO" id="GO:0004315">
    <property type="term" value="F:3-oxoacyl-[acyl-carrier-protein] synthase activity"/>
    <property type="evidence" value="ECO:0007669"/>
    <property type="project" value="InterPro"/>
</dbReference>
<dbReference type="SUPFAM" id="SSF55048">
    <property type="entry name" value="Probable ACP-binding domain of malonyl-CoA ACP transacylase"/>
    <property type="match status" value="1"/>
</dbReference>
<dbReference type="SUPFAM" id="SSF47336">
    <property type="entry name" value="ACP-like"/>
    <property type="match status" value="2"/>
</dbReference>
<comment type="pathway">
    <text evidence="1">Secondary metabolite biosynthesis; terpenoid biosynthesis.</text>
</comment>
<proteinExistence type="predicted"/>
<evidence type="ECO:0000259" key="10">
    <source>
        <dbReference type="PROSITE" id="PS52004"/>
    </source>
</evidence>
<dbReference type="InterPro" id="IPR013217">
    <property type="entry name" value="Methyltransf_12"/>
</dbReference>
<reference evidence="12 13" key="1">
    <citation type="submission" date="2019-03" db="EMBL/GenBank/DDBJ databases">
        <title>Draft genome sequence of Xylaria hypoxylon DSM 108379, a ubiquitous saprotrophic-parasitic fungi on hardwood.</title>
        <authorList>
            <person name="Buettner E."/>
            <person name="Leonhardt S."/>
            <person name="Gebauer A.M."/>
            <person name="Liers C."/>
            <person name="Hofrichter M."/>
            <person name="Kellner H."/>
        </authorList>
    </citation>
    <scope>NUCLEOTIDE SEQUENCE [LARGE SCALE GENOMIC DNA]</scope>
    <source>
        <strain evidence="12 13">DSM 108379</strain>
    </source>
</reference>
<dbReference type="PROSITE" id="PS00606">
    <property type="entry name" value="KS3_1"/>
    <property type="match status" value="1"/>
</dbReference>
<dbReference type="PROSITE" id="PS52004">
    <property type="entry name" value="KS3_2"/>
    <property type="match status" value="1"/>
</dbReference>
<feature type="region of interest" description="N-terminal hotdog fold" evidence="7">
    <location>
        <begin position="1264"/>
        <end position="1395"/>
    </location>
</feature>
<evidence type="ECO:0000256" key="7">
    <source>
        <dbReference type="PROSITE-ProRule" id="PRU01363"/>
    </source>
</evidence>
<dbReference type="Pfam" id="PF16073">
    <property type="entry name" value="SAT"/>
    <property type="match status" value="1"/>
</dbReference>
<feature type="domain" description="Carrier" evidence="9">
    <location>
        <begin position="1718"/>
        <end position="1797"/>
    </location>
</feature>
<feature type="active site" description="Proton donor; for dehydratase activity" evidence="7">
    <location>
        <position position="1479"/>
    </location>
</feature>
<keyword evidence="2" id="KW-0596">Phosphopantetheine</keyword>
<dbReference type="EMBL" id="SKBN01000189">
    <property type="protein sequence ID" value="TGJ81029.1"/>
    <property type="molecule type" value="Genomic_DNA"/>
</dbReference>
<dbReference type="GO" id="GO:0008168">
    <property type="term" value="F:methyltransferase activity"/>
    <property type="evidence" value="ECO:0007669"/>
    <property type="project" value="UniProtKB-KW"/>
</dbReference>
<dbReference type="GO" id="GO:0044550">
    <property type="term" value="P:secondary metabolite biosynthetic process"/>
    <property type="evidence" value="ECO:0007669"/>
    <property type="project" value="TreeGrafter"/>
</dbReference>
<dbReference type="InterPro" id="IPR014043">
    <property type="entry name" value="Acyl_transferase_dom"/>
</dbReference>
<dbReference type="SMART" id="SM00825">
    <property type="entry name" value="PKS_KS"/>
    <property type="match status" value="1"/>
</dbReference>
<feature type="domain" description="PKS/mFAS DH" evidence="11">
    <location>
        <begin position="1264"/>
        <end position="1568"/>
    </location>
</feature>
<dbReference type="InterPro" id="IPR041068">
    <property type="entry name" value="HTH_51"/>
</dbReference>
<dbReference type="Gene3D" id="3.40.366.10">
    <property type="entry name" value="Malonyl-Coenzyme A Acyl Carrier Protein, domain 2"/>
    <property type="match status" value="2"/>
</dbReference>
<evidence type="ECO:0000256" key="4">
    <source>
        <dbReference type="ARBA" id="ARBA00022603"/>
    </source>
</evidence>
<dbReference type="Gene3D" id="1.10.1200.10">
    <property type="entry name" value="ACP-like"/>
    <property type="match status" value="2"/>
</dbReference>
<gene>
    <name evidence="12" type="ORF">E0Z10_g7743</name>
</gene>
<dbReference type="InterPro" id="IPR014031">
    <property type="entry name" value="Ketoacyl_synth_C"/>
</dbReference>
<dbReference type="InterPro" id="IPR001227">
    <property type="entry name" value="Ac_transferase_dom_sf"/>
</dbReference>
<dbReference type="STRING" id="37992.A0A4Z0Y9Z7"/>
<dbReference type="InterPro" id="IPR016039">
    <property type="entry name" value="Thiolase-like"/>
</dbReference>
<keyword evidence="3" id="KW-0597">Phosphoprotein</keyword>
<dbReference type="InterPro" id="IPR009081">
    <property type="entry name" value="PP-bd_ACP"/>
</dbReference>
<feature type="region of interest" description="Disordered" evidence="8">
    <location>
        <begin position="1579"/>
        <end position="1622"/>
    </location>
</feature>
<dbReference type="Proteomes" id="UP000297716">
    <property type="component" value="Unassembled WGS sequence"/>
</dbReference>
<dbReference type="PROSITE" id="PS52019">
    <property type="entry name" value="PKS_MFAS_DH"/>
    <property type="match status" value="1"/>
</dbReference>
<dbReference type="InterPro" id="IPR014030">
    <property type="entry name" value="Ketoacyl_synth_N"/>
</dbReference>
<dbReference type="InterPro" id="IPR016035">
    <property type="entry name" value="Acyl_Trfase/lysoPLipase"/>
</dbReference>
<dbReference type="SUPFAM" id="SSF52151">
    <property type="entry name" value="FabD/lysophospholipase-like"/>
    <property type="match status" value="1"/>
</dbReference>
<dbReference type="SMART" id="SM00827">
    <property type="entry name" value="PKS_AT"/>
    <property type="match status" value="1"/>
</dbReference>
<name>A0A4Z0Y9Z7_9PEZI</name>
<comment type="caution">
    <text evidence="12">The sequence shown here is derived from an EMBL/GenBank/DDBJ whole genome shotgun (WGS) entry which is preliminary data.</text>
</comment>
<dbReference type="InterPro" id="IPR020806">
    <property type="entry name" value="PKS_PP-bd"/>
</dbReference>
<dbReference type="Pfam" id="PF00698">
    <property type="entry name" value="Acyl_transf_1"/>
    <property type="match status" value="1"/>
</dbReference>
<dbReference type="GO" id="GO:0006633">
    <property type="term" value="P:fatty acid biosynthetic process"/>
    <property type="evidence" value="ECO:0007669"/>
    <property type="project" value="InterPro"/>
</dbReference>
<evidence type="ECO:0000313" key="13">
    <source>
        <dbReference type="Proteomes" id="UP000297716"/>
    </source>
</evidence>
<dbReference type="SMART" id="SM00823">
    <property type="entry name" value="PKS_PP"/>
    <property type="match status" value="2"/>
</dbReference>
<dbReference type="CDD" id="cd00833">
    <property type="entry name" value="PKS"/>
    <property type="match status" value="1"/>
</dbReference>
<dbReference type="InterPro" id="IPR016036">
    <property type="entry name" value="Malonyl_transacylase_ACP-bd"/>
</dbReference>
<dbReference type="Pfam" id="PF02801">
    <property type="entry name" value="Ketoacyl-synt_C"/>
    <property type="match status" value="1"/>
</dbReference>
<dbReference type="GO" id="GO:0006508">
    <property type="term" value="P:proteolysis"/>
    <property type="evidence" value="ECO:0007669"/>
    <property type="project" value="InterPro"/>
</dbReference>
<dbReference type="GO" id="GO:0004312">
    <property type="term" value="F:fatty acid synthase activity"/>
    <property type="evidence" value="ECO:0007669"/>
    <property type="project" value="TreeGrafter"/>
</dbReference>
<dbReference type="InterPro" id="IPR029063">
    <property type="entry name" value="SAM-dependent_MTases_sf"/>
</dbReference>
<dbReference type="Gene3D" id="3.40.50.1820">
    <property type="entry name" value="alpha/beta hydrolase"/>
    <property type="match status" value="1"/>
</dbReference>
<dbReference type="GO" id="GO:0032259">
    <property type="term" value="P:methylation"/>
    <property type="evidence" value="ECO:0007669"/>
    <property type="project" value="UniProtKB-KW"/>
</dbReference>
<dbReference type="InterPro" id="IPR049492">
    <property type="entry name" value="BD-FAE-like_dom"/>
</dbReference>
<evidence type="ECO:0000313" key="12">
    <source>
        <dbReference type="EMBL" id="TGJ81029.1"/>
    </source>
</evidence>
<dbReference type="PANTHER" id="PTHR43775:SF21">
    <property type="entry name" value="NON-REDUCING POLYKETIDE SYNTHASE AUSA-RELATED"/>
    <property type="match status" value="1"/>
</dbReference>
<keyword evidence="5" id="KW-0808">Transferase</keyword>
<dbReference type="InterPro" id="IPR036736">
    <property type="entry name" value="ACP-like_sf"/>
</dbReference>
<dbReference type="OrthoDB" id="329835at2759"/>
<evidence type="ECO:0000256" key="6">
    <source>
        <dbReference type="ARBA" id="ARBA00023268"/>
    </source>
</evidence>
<feature type="domain" description="Carrier" evidence="9">
    <location>
        <begin position="1619"/>
        <end position="1695"/>
    </location>
</feature>
<accession>A0A4Z0Y9Z7</accession>
<dbReference type="InterPro" id="IPR049551">
    <property type="entry name" value="PKS_DH_C"/>
</dbReference>
<keyword evidence="13" id="KW-1185">Reference proteome</keyword>
<dbReference type="InterPro" id="IPR006162">
    <property type="entry name" value="Ppantetheine_attach_site"/>
</dbReference>
<organism evidence="12 13">
    <name type="scientific">Xylaria hypoxylon</name>
    <dbReference type="NCBI Taxonomy" id="37992"/>
    <lineage>
        <taxon>Eukaryota</taxon>
        <taxon>Fungi</taxon>
        <taxon>Dikarya</taxon>
        <taxon>Ascomycota</taxon>
        <taxon>Pezizomycotina</taxon>
        <taxon>Sordariomycetes</taxon>
        <taxon>Xylariomycetidae</taxon>
        <taxon>Xylariales</taxon>
        <taxon>Xylariaceae</taxon>
        <taxon>Xylaria</taxon>
    </lineage>
</organism>
<dbReference type="SUPFAM" id="SSF53474">
    <property type="entry name" value="alpha/beta-Hydrolases"/>
    <property type="match status" value="1"/>
</dbReference>
<feature type="domain" description="Ketosynthase family 3 (KS3)" evidence="10">
    <location>
        <begin position="363"/>
        <end position="785"/>
    </location>
</feature>
<dbReference type="Pfam" id="PF00550">
    <property type="entry name" value="PP-binding"/>
    <property type="match status" value="2"/>
</dbReference>
<dbReference type="Gene3D" id="3.40.50.150">
    <property type="entry name" value="Vaccinia Virus protein VP39"/>
    <property type="match status" value="1"/>
</dbReference>
<keyword evidence="6" id="KW-0511">Multifunctional enzyme</keyword>
<evidence type="ECO:0000256" key="2">
    <source>
        <dbReference type="ARBA" id="ARBA00022450"/>
    </source>
</evidence>
<dbReference type="InterPro" id="IPR049900">
    <property type="entry name" value="PKS_mFAS_DH"/>
</dbReference>
<dbReference type="InterPro" id="IPR050091">
    <property type="entry name" value="PKS_NRPS_Biosynth_Enz"/>
</dbReference>
<dbReference type="Pfam" id="PF14765">
    <property type="entry name" value="PS-DH"/>
    <property type="match status" value="1"/>
</dbReference>
<evidence type="ECO:0000256" key="8">
    <source>
        <dbReference type="SAM" id="MobiDB-lite"/>
    </source>
</evidence>
<evidence type="ECO:0000256" key="5">
    <source>
        <dbReference type="ARBA" id="ARBA00022679"/>
    </source>
</evidence>
<dbReference type="InterPro" id="IPR001375">
    <property type="entry name" value="Peptidase_S9_cat"/>
</dbReference>
<dbReference type="SUPFAM" id="SSF53335">
    <property type="entry name" value="S-adenosyl-L-methionine-dependent methyltransferases"/>
    <property type="match status" value="1"/>
</dbReference>
<feature type="region of interest" description="C-terminal hotdog fold" evidence="7">
    <location>
        <begin position="1415"/>
        <end position="1568"/>
    </location>
</feature>
<dbReference type="GO" id="GO:0031177">
    <property type="term" value="F:phosphopantetheine binding"/>
    <property type="evidence" value="ECO:0007669"/>
    <property type="project" value="InterPro"/>
</dbReference>